<gene>
    <name evidence="1" type="primary">ORF34266</name>
</gene>
<evidence type="ECO:0008006" key="2">
    <source>
        <dbReference type="Google" id="ProtNLM"/>
    </source>
</evidence>
<dbReference type="AlphaFoldDB" id="A0A0B6YRF7"/>
<name>A0A0B6YRF7_9EUPU</name>
<organism evidence="1">
    <name type="scientific">Arion vulgaris</name>
    <dbReference type="NCBI Taxonomy" id="1028688"/>
    <lineage>
        <taxon>Eukaryota</taxon>
        <taxon>Metazoa</taxon>
        <taxon>Spiralia</taxon>
        <taxon>Lophotrochozoa</taxon>
        <taxon>Mollusca</taxon>
        <taxon>Gastropoda</taxon>
        <taxon>Heterobranchia</taxon>
        <taxon>Euthyneura</taxon>
        <taxon>Panpulmonata</taxon>
        <taxon>Eupulmonata</taxon>
        <taxon>Stylommatophora</taxon>
        <taxon>Helicina</taxon>
        <taxon>Arionoidea</taxon>
        <taxon>Arionidae</taxon>
        <taxon>Arion</taxon>
    </lineage>
</organism>
<proteinExistence type="predicted"/>
<dbReference type="EMBL" id="HACG01011943">
    <property type="protein sequence ID" value="CEK58808.1"/>
    <property type="molecule type" value="Transcribed_RNA"/>
</dbReference>
<accession>A0A0B6YRF7</accession>
<protein>
    <recommendedName>
        <fullName evidence="2">SMODS and SLOG-associating 2TM effector domain-containing protein</fullName>
    </recommendedName>
</protein>
<evidence type="ECO:0000313" key="1">
    <source>
        <dbReference type="EMBL" id="CEK58808.1"/>
    </source>
</evidence>
<reference evidence="1" key="1">
    <citation type="submission" date="2014-12" db="EMBL/GenBank/DDBJ databases">
        <title>Insight into the proteome of Arion vulgaris.</title>
        <authorList>
            <person name="Aradska J."/>
            <person name="Bulat T."/>
            <person name="Smidak R."/>
            <person name="Sarate P."/>
            <person name="Gangsoo J."/>
            <person name="Sialana F."/>
            <person name="Bilban M."/>
            <person name="Lubec G."/>
        </authorList>
    </citation>
    <scope>NUCLEOTIDE SEQUENCE</scope>
    <source>
        <tissue evidence="1">Skin</tissue>
    </source>
</reference>
<sequence>MMETSNAEVNIPDTPEAKLRASYYSLFHEMQFRCTKNALMNYHQAEVYEQKGDIYKRVTTVFTAASATGVLASIVQKGQMLASKMGVAGLIVLPICGAMQLVGSSTSEFVPSYYERARRHTCAAAGWMQVAETARTMQLWMKIDSTYDLQKVSIEYEQMLNRKESISKEVRIPRDTHKQFHGNTETVYLAMAKRHNTYMEFLNLEAKNKSSIAQIDKGDDTYF</sequence>